<feature type="transmembrane region" description="Helical" evidence="5">
    <location>
        <begin position="21"/>
        <end position="42"/>
    </location>
</feature>
<dbReference type="Pfam" id="PF07715">
    <property type="entry name" value="Plug"/>
    <property type="match status" value="1"/>
</dbReference>
<dbReference type="InterPro" id="IPR023996">
    <property type="entry name" value="TonB-dep_OMP_SusC/RagA"/>
</dbReference>
<evidence type="ECO:0000256" key="2">
    <source>
        <dbReference type="ARBA" id="ARBA00023136"/>
    </source>
</evidence>
<evidence type="ECO:0000256" key="1">
    <source>
        <dbReference type="ARBA" id="ARBA00022448"/>
    </source>
</evidence>
<dbReference type="InterPro" id="IPR037066">
    <property type="entry name" value="Plug_dom_sf"/>
</dbReference>
<keyword evidence="2 4" id="KW-0472">Membrane</keyword>
<dbReference type="SUPFAM" id="SSF56935">
    <property type="entry name" value="Porins"/>
    <property type="match status" value="1"/>
</dbReference>
<proteinExistence type="inferred from homology"/>
<dbReference type="InterPro" id="IPR023997">
    <property type="entry name" value="TonB-dep_OMP_SusC/RagA_CS"/>
</dbReference>
<dbReference type="STRING" id="390242.SAMN04488024_1124"/>
<evidence type="ECO:0000256" key="4">
    <source>
        <dbReference type="PROSITE-ProRule" id="PRU01360"/>
    </source>
</evidence>
<dbReference type="InterPro" id="IPR012910">
    <property type="entry name" value="Plug_dom"/>
</dbReference>
<evidence type="ECO:0000256" key="3">
    <source>
        <dbReference type="ARBA" id="ARBA00023237"/>
    </source>
</evidence>
<keyword evidence="1 4" id="KW-0813">Transport</keyword>
<dbReference type="InterPro" id="IPR008969">
    <property type="entry name" value="CarboxyPept-like_regulatory"/>
</dbReference>
<evidence type="ECO:0000313" key="7">
    <source>
        <dbReference type="EMBL" id="SDE11272.1"/>
    </source>
</evidence>
<dbReference type="NCBIfam" id="TIGR04056">
    <property type="entry name" value="OMP_RagA_SusC"/>
    <property type="match status" value="1"/>
</dbReference>
<dbReference type="PROSITE" id="PS52016">
    <property type="entry name" value="TONB_DEPENDENT_REC_3"/>
    <property type="match status" value="1"/>
</dbReference>
<name>A0A1G7A8Y5_9SPHI</name>
<keyword evidence="8" id="KW-1185">Reference proteome</keyword>
<feature type="domain" description="Secretin/TonB short N-terminal" evidence="6">
    <location>
        <begin position="71"/>
        <end position="122"/>
    </location>
</feature>
<comment type="subcellular location">
    <subcellularLocation>
        <location evidence="4">Cell outer membrane</location>
        <topology evidence="4">Multi-pass membrane protein</topology>
    </subcellularLocation>
</comment>
<dbReference type="Proteomes" id="UP000199455">
    <property type="component" value="Unassembled WGS sequence"/>
</dbReference>
<dbReference type="NCBIfam" id="TIGR04057">
    <property type="entry name" value="SusC_RagA_signa"/>
    <property type="match status" value="1"/>
</dbReference>
<gene>
    <name evidence="7" type="ORF">SAMN04488024_1124</name>
</gene>
<reference evidence="8" key="1">
    <citation type="submission" date="2016-10" db="EMBL/GenBank/DDBJ databases">
        <authorList>
            <person name="Varghese N."/>
            <person name="Submissions S."/>
        </authorList>
    </citation>
    <scope>NUCLEOTIDE SEQUENCE [LARGE SCALE GENOMIC DNA]</scope>
    <source>
        <strain evidence="8">DSM 18609</strain>
    </source>
</reference>
<dbReference type="Gene3D" id="2.170.130.10">
    <property type="entry name" value="TonB-dependent receptor, plug domain"/>
    <property type="match status" value="1"/>
</dbReference>
<dbReference type="FunFam" id="2.170.130.10:FF:000003">
    <property type="entry name" value="SusC/RagA family TonB-linked outer membrane protein"/>
    <property type="match status" value="1"/>
</dbReference>
<organism evidence="7 8">
    <name type="scientific">Pedobacter soli</name>
    <dbReference type="NCBI Taxonomy" id="390242"/>
    <lineage>
        <taxon>Bacteria</taxon>
        <taxon>Pseudomonadati</taxon>
        <taxon>Bacteroidota</taxon>
        <taxon>Sphingobacteriia</taxon>
        <taxon>Sphingobacteriales</taxon>
        <taxon>Sphingobacteriaceae</taxon>
        <taxon>Pedobacter</taxon>
    </lineage>
</organism>
<evidence type="ECO:0000256" key="5">
    <source>
        <dbReference type="SAM" id="Phobius"/>
    </source>
</evidence>
<evidence type="ECO:0000259" key="6">
    <source>
        <dbReference type="SMART" id="SM00965"/>
    </source>
</evidence>
<protein>
    <submittedName>
        <fullName evidence="7">TonB-linked outer membrane protein, SusC/RagA family</fullName>
    </submittedName>
</protein>
<keyword evidence="4" id="KW-1134">Transmembrane beta strand</keyword>
<dbReference type="Pfam" id="PF07660">
    <property type="entry name" value="STN"/>
    <property type="match status" value="1"/>
</dbReference>
<keyword evidence="3 4" id="KW-0998">Cell outer membrane</keyword>
<dbReference type="InterPro" id="IPR011662">
    <property type="entry name" value="Secretin/TonB_short_N"/>
</dbReference>
<dbReference type="AlphaFoldDB" id="A0A1G7A8Y5"/>
<dbReference type="GO" id="GO:0009279">
    <property type="term" value="C:cell outer membrane"/>
    <property type="evidence" value="ECO:0007669"/>
    <property type="project" value="UniProtKB-SubCell"/>
</dbReference>
<comment type="similarity">
    <text evidence="4">Belongs to the TonB-dependent receptor family.</text>
</comment>
<sequence length="1145" mass="126212">MNFFCHRQNIAHREAISGIPIVIRIMKLITLLIFVLQIGVFAKGRAQQVNISVKNAELKTVFAELNKQTSYRFLYNEEIIQKAFRVTFKVSNADINTALSKALQGSGLGFRIHGETITILETAKINPIALKVLTITGTVKDTSGLALPGVTVQVKNKPTIGTATDGNGAFVLKGVPEGAVLVFSLLSYKSQEQPLNGRTVINVVLKNDEANLSDVVVVGFGKQKKSSLVSSVASVKGDALRVPTRSLTNAIAGQVPGIIAIQRSGEPGYDNAEFWIRGVSSFAGGTNPLVLVDGIPRAMTDIEPDEIETFNVLKDAAATAVYGAEGANGVILITSKRGIVQKTKITYRGEYTQNKPTRLPEFMDSYDYLFAYNEALRNEDSPVFKTDEQLALYKNGTDPDLYPNTKFLDVMLRDNTFNTRHTLNFRGGGDIAKFFVSGAYYQENGIFKSNPNNIYDNNLGLKRYNLRSNIDLNVTKTTILGVDLSGQYLLTNYPGTGTAAIFSRMMGVPGYLFPAVYSDGTIAGHPGIPSSNRVNPYNLLMESGYAKEWRTSLQSKLSLDQKLDFITKGLSFKGIVSFDATMNYYMNRLKSPKQFNATSRDANGKLIYVQVGNPETTLGEPVETSNGQKNIYLESSLNYNRVFANDHTVGAMLLTYQKEAQQQGEALAFKKQAYVGRVTYNYANRYSIEGNFGITGSEAFSPENRFGFFPAVGGAWFASNEPFYPEALRKVVSSLKFRASVGKTGNDNTGGARFLYRGTYTTGTTGYPIGIGGTGSLNGLNGIVEGRFEAPDLTWEIENKRNYGIDIEFFKGAVDFSVDYFNNLRSSILLQRRTVSGVTGFRQSPWQNFGSVANKGMDGSVNIKQNIGELKLTARGNLTIAKNKILEIDELPQPYPWMNQTGTSIGEWNLYTADGLHTDNDFTLTTDAAGKRTYTLKPGLPVSTLGGVVRPGDIKYKDLNGDGKIDNFDRSYYTGSNPANPGIVYGFGLNAEYKGFYGSIFFQGVAKTSTVFGQNAAGNFFPFAFGVEESNLRAEVADRWTEANPSQNVMFPRLHSISFANNQVASTWWLRDASFIRLKNIELGYRFPKKMLRKIGFETGRIYLMGNNIAVWDSIKMWDPEIGNANEGLNYPIPRSYTIGIEFNL</sequence>
<keyword evidence="5" id="KW-1133">Transmembrane helix</keyword>
<dbReference type="Gene3D" id="2.60.40.1120">
    <property type="entry name" value="Carboxypeptidase-like, regulatory domain"/>
    <property type="match status" value="1"/>
</dbReference>
<dbReference type="SUPFAM" id="SSF49464">
    <property type="entry name" value="Carboxypeptidase regulatory domain-like"/>
    <property type="match status" value="1"/>
</dbReference>
<dbReference type="Gene3D" id="3.55.50.30">
    <property type="match status" value="1"/>
</dbReference>
<dbReference type="EMBL" id="FMZH01000012">
    <property type="protein sequence ID" value="SDE11272.1"/>
    <property type="molecule type" value="Genomic_DNA"/>
</dbReference>
<dbReference type="InterPro" id="IPR039426">
    <property type="entry name" value="TonB-dep_rcpt-like"/>
</dbReference>
<keyword evidence="4 5" id="KW-0812">Transmembrane</keyword>
<evidence type="ECO:0000313" key="8">
    <source>
        <dbReference type="Proteomes" id="UP000199455"/>
    </source>
</evidence>
<dbReference type="SMART" id="SM00965">
    <property type="entry name" value="STN"/>
    <property type="match status" value="1"/>
</dbReference>
<dbReference type="Pfam" id="PF13715">
    <property type="entry name" value="CarbopepD_reg_2"/>
    <property type="match status" value="1"/>
</dbReference>
<accession>A0A1G7A8Y5</accession>